<evidence type="ECO:0000256" key="3">
    <source>
        <dbReference type="ARBA" id="ARBA00022679"/>
    </source>
</evidence>
<evidence type="ECO:0000313" key="8">
    <source>
        <dbReference type="Proteomes" id="UP000241769"/>
    </source>
</evidence>
<dbReference type="EMBL" id="MDYQ01000160">
    <property type="protein sequence ID" value="PRP80155.1"/>
    <property type="molecule type" value="Genomic_DNA"/>
</dbReference>
<comment type="similarity">
    <text evidence="4">Belongs to the GST superfamily.</text>
</comment>
<evidence type="ECO:0000256" key="2">
    <source>
        <dbReference type="ARBA" id="ARBA00022490"/>
    </source>
</evidence>
<dbReference type="Pfam" id="PF00043">
    <property type="entry name" value="GST_C"/>
    <property type="match status" value="1"/>
</dbReference>
<name>A0A2P6N886_9EUKA</name>
<dbReference type="SUPFAM" id="SSF52833">
    <property type="entry name" value="Thioredoxin-like"/>
    <property type="match status" value="1"/>
</dbReference>
<dbReference type="SUPFAM" id="SSF47616">
    <property type="entry name" value="GST C-terminal domain-like"/>
    <property type="match status" value="1"/>
</dbReference>
<keyword evidence="2" id="KW-0963">Cytoplasm</keyword>
<dbReference type="PROSITE" id="PS50405">
    <property type="entry name" value="GST_CTER"/>
    <property type="match status" value="1"/>
</dbReference>
<proteinExistence type="inferred from homology"/>
<dbReference type="InterPro" id="IPR051369">
    <property type="entry name" value="GST_Theta"/>
</dbReference>
<protein>
    <recommendedName>
        <fullName evidence="9">Glutathione transferase</fullName>
    </recommendedName>
</protein>
<keyword evidence="8" id="KW-1185">Reference proteome</keyword>
<dbReference type="FunFam" id="1.20.1050.10:FF:000039">
    <property type="entry name" value="Glutathione S-transferase theta-1"/>
    <property type="match status" value="1"/>
</dbReference>
<dbReference type="GO" id="GO:0004364">
    <property type="term" value="F:glutathione transferase activity"/>
    <property type="evidence" value="ECO:0007669"/>
    <property type="project" value="TreeGrafter"/>
</dbReference>
<dbReference type="InterPro" id="IPR010987">
    <property type="entry name" value="Glutathione-S-Trfase_C-like"/>
</dbReference>
<dbReference type="InterPro" id="IPR036282">
    <property type="entry name" value="Glutathione-S-Trfase_C_sf"/>
</dbReference>
<comment type="caution">
    <text evidence="7">The sequence shown here is derived from an EMBL/GenBank/DDBJ whole genome shotgun (WGS) entry which is preliminary data.</text>
</comment>
<dbReference type="InterPro" id="IPR004045">
    <property type="entry name" value="Glutathione_S-Trfase_N"/>
</dbReference>
<dbReference type="GO" id="GO:0005737">
    <property type="term" value="C:cytoplasm"/>
    <property type="evidence" value="ECO:0007669"/>
    <property type="project" value="UniProtKB-SubCell"/>
</dbReference>
<feature type="domain" description="GST C-terminal" evidence="6">
    <location>
        <begin position="85"/>
        <end position="212"/>
    </location>
</feature>
<sequence length="247" mass="28610">MSGEVILYGDMMSQPTRCIVWFCKLNKIPLKFENIQLSKGVQRTKEYKAKMPLGKVPLIEHNGFLLYERYLGATFNVAEPWWSGDLKRRAIIDQYLDWHHGGTRIAAQMIFAKVMAPAQGINVSGDQLKTSIGKLEFALDTLEKVWLKNDEFLTGAKPSVADLSAVCELMQLEMIEYDIFKNRPKLEKWYRSMSKVEHFQEVTAVFQKVSALFREKNRSKLIIEITTIKHWYIIRVISNRTKTEKAS</sequence>
<dbReference type="AlphaFoldDB" id="A0A2P6N886"/>
<dbReference type="Gene3D" id="1.20.1050.10">
    <property type="match status" value="1"/>
</dbReference>
<dbReference type="STRING" id="1890364.A0A2P6N886"/>
<evidence type="ECO:0000256" key="4">
    <source>
        <dbReference type="RuleBase" id="RU003494"/>
    </source>
</evidence>
<dbReference type="PANTHER" id="PTHR43917">
    <property type="match status" value="1"/>
</dbReference>
<dbReference type="InterPro" id="IPR036249">
    <property type="entry name" value="Thioredoxin-like_sf"/>
</dbReference>
<dbReference type="Proteomes" id="UP000241769">
    <property type="component" value="Unassembled WGS sequence"/>
</dbReference>
<dbReference type="OrthoDB" id="17208at2759"/>
<feature type="domain" description="GST N-terminal" evidence="5">
    <location>
        <begin position="3"/>
        <end position="79"/>
    </location>
</feature>
<dbReference type="GO" id="GO:0006749">
    <property type="term" value="P:glutathione metabolic process"/>
    <property type="evidence" value="ECO:0007669"/>
    <property type="project" value="TreeGrafter"/>
</dbReference>
<keyword evidence="3" id="KW-0808">Transferase</keyword>
<evidence type="ECO:0000259" key="5">
    <source>
        <dbReference type="PROSITE" id="PS50404"/>
    </source>
</evidence>
<gene>
    <name evidence="7" type="ORF">PROFUN_12238</name>
</gene>
<dbReference type="PANTHER" id="PTHR43917:SF8">
    <property type="entry name" value="GH16740P-RELATED"/>
    <property type="match status" value="1"/>
</dbReference>
<dbReference type="PROSITE" id="PS50404">
    <property type="entry name" value="GST_NTER"/>
    <property type="match status" value="1"/>
</dbReference>
<organism evidence="7 8">
    <name type="scientific">Planoprotostelium fungivorum</name>
    <dbReference type="NCBI Taxonomy" id="1890364"/>
    <lineage>
        <taxon>Eukaryota</taxon>
        <taxon>Amoebozoa</taxon>
        <taxon>Evosea</taxon>
        <taxon>Variosea</taxon>
        <taxon>Cavosteliida</taxon>
        <taxon>Cavosteliaceae</taxon>
        <taxon>Planoprotostelium</taxon>
    </lineage>
</organism>
<comment type="subcellular location">
    <subcellularLocation>
        <location evidence="1">Cytoplasm</location>
    </subcellularLocation>
</comment>
<dbReference type="SFLD" id="SFLDS00019">
    <property type="entry name" value="Glutathione_Transferase_(cytos"/>
    <property type="match status" value="1"/>
</dbReference>
<accession>A0A2P6N886</accession>
<evidence type="ECO:0000313" key="7">
    <source>
        <dbReference type="EMBL" id="PRP80155.1"/>
    </source>
</evidence>
<reference evidence="7 8" key="1">
    <citation type="journal article" date="2018" name="Genome Biol. Evol.">
        <title>Multiple Roots of Fruiting Body Formation in Amoebozoa.</title>
        <authorList>
            <person name="Hillmann F."/>
            <person name="Forbes G."/>
            <person name="Novohradska S."/>
            <person name="Ferling I."/>
            <person name="Riege K."/>
            <person name="Groth M."/>
            <person name="Westermann M."/>
            <person name="Marz M."/>
            <person name="Spaller T."/>
            <person name="Winckler T."/>
            <person name="Schaap P."/>
            <person name="Glockner G."/>
        </authorList>
    </citation>
    <scope>NUCLEOTIDE SEQUENCE [LARGE SCALE GENOMIC DNA]</scope>
    <source>
        <strain evidence="7 8">Jena</strain>
    </source>
</reference>
<evidence type="ECO:0008006" key="9">
    <source>
        <dbReference type="Google" id="ProtNLM"/>
    </source>
</evidence>
<dbReference type="SFLD" id="SFLDG00358">
    <property type="entry name" value="Main_(cytGST)"/>
    <property type="match status" value="1"/>
</dbReference>
<dbReference type="InterPro" id="IPR040079">
    <property type="entry name" value="Glutathione_S-Trfase"/>
</dbReference>
<dbReference type="Gene3D" id="3.40.30.10">
    <property type="entry name" value="Glutaredoxin"/>
    <property type="match status" value="1"/>
</dbReference>
<evidence type="ECO:0000259" key="6">
    <source>
        <dbReference type="PROSITE" id="PS50405"/>
    </source>
</evidence>
<dbReference type="Pfam" id="PF02798">
    <property type="entry name" value="GST_N"/>
    <property type="match status" value="1"/>
</dbReference>
<dbReference type="FunCoup" id="A0A2P6N886">
    <property type="interactions" value="151"/>
</dbReference>
<evidence type="ECO:0000256" key="1">
    <source>
        <dbReference type="ARBA" id="ARBA00004496"/>
    </source>
</evidence>
<dbReference type="InterPro" id="IPR004046">
    <property type="entry name" value="GST_C"/>
</dbReference>
<dbReference type="InParanoid" id="A0A2P6N886"/>